<keyword evidence="1" id="KW-0812">Transmembrane</keyword>
<sequence length="392" mass="41774">MGATREAIRSYAGPPLFSWGFRPFFLFSAVWAAAAVPIWLAVFFHGGRIGGSEGLPWHIHEMLFGYVGGVIAGFLLTAVPNWTGRLPVTGMPLIGLVGLWLVGRASGFLPPSLWPLPALLDGAFLIVFAAVVWREILAAKNRRNLPVALMVSLLALANLFFHARGFWPDAVAVSERAAVAVITALIALIGGRIVPSFTQNWTLARGFAARPAPFGPFDRAALALAVTALALWVADPLSTMSGASLGLAGIVHFIRLVRWRGWLAWRESMVWSLHIGYTFVPVGLLLLGGAALAPSLFPFTAGLHALTAGAMGVMTLAVMTRASRGHTGRPRASDPATTGIYILAVLAAAARIVAPFLADWTPLLLSASALLWILAFSGFVLAYGPMLLRRSL</sequence>
<evidence type="ECO:0000313" key="3">
    <source>
        <dbReference type="Proteomes" id="UP001169063"/>
    </source>
</evidence>
<proteinExistence type="predicted"/>
<name>A0ABT8SQ86_9CAUL</name>
<dbReference type="InterPro" id="IPR010266">
    <property type="entry name" value="NnrS"/>
</dbReference>
<organism evidence="2 3">
    <name type="scientific">Peiella sedimenti</name>
    <dbReference type="NCBI Taxonomy" id="3061083"/>
    <lineage>
        <taxon>Bacteria</taxon>
        <taxon>Pseudomonadati</taxon>
        <taxon>Pseudomonadota</taxon>
        <taxon>Alphaproteobacteria</taxon>
        <taxon>Caulobacterales</taxon>
        <taxon>Caulobacteraceae</taxon>
        <taxon>Peiella</taxon>
    </lineage>
</organism>
<feature type="transmembrane region" description="Helical" evidence="1">
    <location>
        <begin position="299"/>
        <end position="319"/>
    </location>
</feature>
<dbReference type="Proteomes" id="UP001169063">
    <property type="component" value="Unassembled WGS sequence"/>
</dbReference>
<gene>
    <name evidence="2" type="ORF">Q0812_08790</name>
</gene>
<feature type="transmembrane region" description="Helical" evidence="1">
    <location>
        <begin position="145"/>
        <end position="165"/>
    </location>
</feature>
<feature type="transmembrane region" description="Helical" evidence="1">
    <location>
        <begin position="240"/>
        <end position="257"/>
    </location>
</feature>
<feature type="transmembrane region" description="Helical" evidence="1">
    <location>
        <begin position="21"/>
        <end position="42"/>
    </location>
</feature>
<keyword evidence="1" id="KW-1133">Transmembrane helix</keyword>
<dbReference type="EMBL" id="JAUKTR010000003">
    <property type="protein sequence ID" value="MDO1559522.1"/>
    <property type="molecule type" value="Genomic_DNA"/>
</dbReference>
<evidence type="ECO:0000256" key="1">
    <source>
        <dbReference type="SAM" id="Phobius"/>
    </source>
</evidence>
<keyword evidence="3" id="KW-1185">Reference proteome</keyword>
<keyword evidence="1" id="KW-0472">Membrane</keyword>
<feature type="transmembrane region" description="Helical" evidence="1">
    <location>
        <begin position="86"/>
        <end position="102"/>
    </location>
</feature>
<feature type="transmembrane region" description="Helical" evidence="1">
    <location>
        <begin position="62"/>
        <end position="79"/>
    </location>
</feature>
<dbReference type="RefSeq" id="WP_302109951.1">
    <property type="nucleotide sequence ID" value="NZ_JAUKTR010000003.1"/>
</dbReference>
<comment type="caution">
    <text evidence="2">The sequence shown here is derived from an EMBL/GenBank/DDBJ whole genome shotgun (WGS) entry which is preliminary data.</text>
</comment>
<feature type="transmembrane region" description="Helical" evidence="1">
    <location>
        <begin position="269"/>
        <end position="293"/>
    </location>
</feature>
<feature type="transmembrane region" description="Helical" evidence="1">
    <location>
        <begin position="216"/>
        <end position="234"/>
    </location>
</feature>
<evidence type="ECO:0000313" key="2">
    <source>
        <dbReference type="EMBL" id="MDO1559522.1"/>
    </source>
</evidence>
<dbReference type="Pfam" id="PF05940">
    <property type="entry name" value="NnrS"/>
    <property type="match status" value="1"/>
</dbReference>
<feature type="transmembrane region" description="Helical" evidence="1">
    <location>
        <begin position="364"/>
        <end position="388"/>
    </location>
</feature>
<accession>A0ABT8SQ86</accession>
<protein>
    <submittedName>
        <fullName evidence="2">NnrS family protein</fullName>
    </submittedName>
</protein>
<feature type="transmembrane region" description="Helical" evidence="1">
    <location>
        <begin position="340"/>
        <end position="358"/>
    </location>
</feature>
<feature type="transmembrane region" description="Helical" evidence="1">
    <location>
        <begin position="177"/>
        <end position="195"/>
    </location>
</feature>
<feature type="transmembrane region" description="Helical" evidence="1">
    <location>
        <begin position="114"/>
        <end position="133"/>
    </location>
</feature>
<reference evidence="2" key="1">
    <citation type="submission" date="2023-07" db="EMBL/GenBank/DDBJ databases">
        <title>Brevundimonas soil sp. nov., isolated from the soil of chemical plant.</title>
        <authorList>
            <person name="Wu N."/>
        </authorList>
    </citation>
    <scope>NUCLEOTIDE SEQUENCE</scope>
    <source>
        <strain evidence="2">XZ-24</strain>
    </source>
</reference>